<sequence>MAQAFVGGFLIAYRVSINPDQRVGLRDICNGLRPNHGEITFATDKERVSALRIQNNRGRKQRRPPEESIVLVQLNPSSIYACPGTRTLFALHTGNVTHGTSIVM</sequence>
<dbReference type="AlphaFoldDB" id="A0A0C4BL40"/>
<evidence type="ECO:0000313" key="2">
    <source>
        <dbReference type="Proteomes" id="UP000002489"/>
    </source>
</evidence>
<organism evidence="1 2">
    <name type="scientific">Fusarium oxysporum (strain Fo5176)</name>
    <name type="common">Fusarium vascular wilt</name>
    <dbReference type="NCBI Taxonomy" id="660025"/>
    <lineage>
        <taxon>Eukaryota</taxon>
        <taxon>Fungi</taxon>
        <taxon>Dikarya</taxon>
        <taxon>Ascomycota</taxon>
        <taxon>Pezizomycotina</taxon>
        <taxon>Sordariomycetes</taxon>
        <taxon>Hypocreomycetidae</taxon>
        <taxon>Hypocreales</taxon>
        <taxon>Nectriaceae</taxon>
        <taxon>Fusarium</taxon>
        <taxon>Fusarium oxysporum species complex</taxon>
    </lineage>
</organism>
<protein>
    <submittedName>
        <fullName evidence="1">Uncharacterized protein</fullName>
    </submittedName>
</protein>
<evidence type="ECO:0000313" key="1">
    <source>
        <dbReference type="EnsemblFungi" id="FOXG_16382P0"/>
    </source>
</evidence>
<proteinExistence type="predicted"/>
<dbReference type="Proteomes" id="UP000002489">
    <property type="component" value="Unassembled WGS sequence"/>
</dbReference>
<dbReference type="EnsemblFungi" id="FOXG_07358T0">
    <property type="protein sequence ID" value="FOXG_07358P0"/>
    <property type="gene ID" value="FOXG_07358"/>
</dbReference>
<dbReference type="EnsemblFungi" id="FOXG_06798T0">
    <property type="protein sequence ID" value="FOXG_06798P0"/>
    <property type="gene ID" value="FOXG_06798"/>
</dbReference>
<reference evidence="2" key="1">
    <citation type="journal article" date="2012" name="Mol. Plant Microbe Interact.">
        <title>A highly conserved effector in Fusarium oxysporum is required for full virulence on Arabidopsis.</title>
        <authorList>
            <person name="Thatcher L.F."/>
            <person name="Gardiner D.M."/>
            <person name="Kazan K."/>
            <person name="Manners J."/>
        </authorList>
    </citation>
    <scope>NUCLEOTIDE SEQUENCE [LARGE SCALE GENOMIC DNA]</scope>
    <source>
        <strain evidence="2">Fo5176</strain>
    </source>
</reference>
<reference evidence="1" key="2">
    <citation type="submission" date="2025-05" db="UniProtKB">
        <authorList>
            <consortium name="EnsemblFungi"/>
        </authorList>
    </citation>
    <scope>IDENTIFICATION</scope>
    <source>
        <strain evidence="1">4287 / CBS 123668 / FGSC 9935 / NRRL 34936</strain>
    </source>
</reference>
<name>A0A0C4BL40_FUSOF</name>
<dbReference type="EnsemblFungi" id="FOXG_06465T0">
    <property type="protein sequence ID" value="FOXG_06465P0"/>
    <property type="gene ID" value="FOXG_06465"/>
</dbReference>
<accession>A0A0C4BL40</accession>
<dbReference type="EnsemblFungi" id="FOXG_16382T0">
    <property type="protein sequence ID" value="FOXG_16382P0"/>
    <property type="gene ID" value="FOXG_16382"/>
</dbReference>